<organism evidence="2 3">
    <name type="scientific">Limimaricola variabilis</name>
    <dbReference type="NCBI Taxonomy" id="1492771"/>
    <lineage>
        <taxon>Bacteria</taxon>
        <taxon>Pseudomonadati</taxon>
        <taxon>Pseudomonadota</taxon>
        <taxon>Alphaproteobacteria</taxon>
        <taxon>Rhodobacterales</taxon>
        <taxon>Paracoccaceae</taxon>
        <taxon>Limimaricola</taxon>
    </lineage>
</organism>
<sequence length="248" mass="26478">MTRSFAAPAIALAALMAPVTAPAQPSFDCGAARTATERAICASPDLASLEKRMVGVYDDLVDRIGEAEARRIADIQLERRQACNGDAACIERQLLTTIGIFRAEAAAATRAAESEADAADEDLAELRAALGQGQAQFQGQAPVVASAEDEDATRNAARRHAAFEAAFKALPDYRRRHVQGRLRDAGLLEGPVDGIWGDASAQALDRFLRAARGRGIAFMALRPEGAAAALRYIGSDLFFYDYIPEAAR</sequence>
<reference evidence="2 3" key="1">
    <citation type="submission" date="2020-08" db="EMBL/GenBank/DDBJ databases">
        <title>Genomic Encyclopedia of Type Strains, Phase III (KMG-III): the genomes of soil and plant-associated and newly described type strains.</title>
        <authorList>
            <person name="Whitman W."/>
        </authorList>
    </citation>
    <scope>NUCLEOTIDE SEQUENCE [LARGE SCALE GENOMIC DNA]</scope>
    <source>
        <strain evidence="2 3">CECT 8572</strain>
    </source>
</reference>
<proteinExistence type="predicted"/>
<gene>
    <name evidence="2" type="ORF">FHS00_001498</name>
</gene>
<evidence type="ECO:0008006" key="4">
    <source>
        <dbReference type="Google" id="ProtNLM"/>
    </source>
</evidence>
<evidence type="ECO:0000313" key="3">
    <source>
        <dbReference type="Proteomes" id="UP000576152"/>
    </source>
</evidence>
<dbReference type="Proteomes" id="UP000576152">
    <property type="component" value="Unassembled WGS sequence"/>
</dbReference>
<accession>A0ABR6HMY3</accession>
<evidence type="ECO:0000313" key="2">
    <source>
        <dbReference type="EMBL" id="MBB3711922.1"/>
    </source>
</evidence>
<keyword evidence="1" id="KW-0732">Signal</keyword>
<comment type="caution">
    <text evidence="2">The sequence shown here is derived from an EMBL/GenBank/DDBJ whole genome shotgun (WGS) entry which is preliminary data.</text>
</comment>
<feature type="chain" id="PRO_5046421977" description="Lysozyme inhibitor LprI N-terminal domain-containing protein" evidence="1">
    <location>
        <begin position="24"/>
        <end position="248"/>
    </location>
</feature>
<name>A0ABR6HMY3_9RHOB</name>
<keyword evidence="3" id="KW-1185">Reference proteome</keyword>
<protein>
    <recommendedName>
        <fullName evidence="4">Lysozyme inhibitor LprI N-terminal domain-containing protein</fullName>
    </recommendedName>
</protein>
<evidence type="ECO:0000256" key="1">
    <source>
        <dbReference type="SAM" id="SignalP"/>
    </source>
</evidence>
<dbReference type="RefSeq" id="WP_183471408.1">
    <property type="nucleotide sequence ID" value="NZ_JACIBX010000004.1"/>
</dbReference>
<feature type="signal peptide" evidence="1">
    <location>
        <begin position="1"/>
        <end position="23"/>
    </location>
</feature>
<dbReference type="EMBL" id="JACIBX010000004">
    <property type="protein sequence ID" value="MBB3711922.1"/>
    <property type="molecule type" value="Genomic_DNA"/>
</dbReference>